<dbReference type="STRING" id="1531429.JI75_04730"/>
<protein>
    <recommendedName>
        <fullName evidence="4">Lipocalin-like domain-containing protein</fullName>
    </recommendedName>
</protein>
<evidence type="ECO:0000256" key="1">
    <source>
        <dbReference type="SAM" id="SignalP"/>
    </source>
</evidence>
<feature type="chain" id="PRO_5002034622" description="Lipocalin-like domain-containing protein" evidence="1">
    <location>
        <begin position="28"/>
        <end position="134"/>
    </location>
</feature>
<evidence type="ECO:0000313" key="2">
    <source>
        <dbReference type="EMBL" id="AJC12077.1"/>
    </source>
</evidence>
<keyword evidence="3" id="KW-1185">Reference proteome</keyword>
<dbReference type="AlphaFoldDB" id="A0A0A8BAE1"/>
<reference evidence="3" key="1">
    <citation type="submission" date="2014-08" db="EMBL/GenBank/DDBJ databases">
        <title>Coriobacteriaceae sp. complete genome.</title>
        <authorList>
            <person name="Looft T."/>
            <person name="Bayles D.O."/>
            <person name="Stanton T.B."/>
        </authorList>
    </citation>
    <scope>NUCLEOTIDE SEQUENCE [LARGE SCALE GENOMIC DNA]</scope>
    <source>
        <strain evidence="3">68-1-3</strain>
    </source>
</reference>
<dbReference type="RefSeq" id="WP_039689125.1">
    <property type="nucleotide sequence ID" value="NZ_CP009302.1"/>
</dbReference>
<dbReference type="OrthoDB" id="3191681at2"/>
<name>A0A0A8BAE1_9ACTN</name>
<reference evidence="2 3" key="2">
    <citation type="journal article" date="2015" name="Genome Announc.">
        <title>Complete Genome Sequence of Coriobacteriaceae Strain 68-1-3, a Novel Mucus-Degrading Isolate from the Swine Intestinal Tract.</title>
        <authorList>
            <person name="Looft T."/>
            <person name="Bayles D.O."/>
            <person name="Alt D.P."/>
            <person name="Stanton T.B."/>
        </authorList>
    </citation>
    <scope>NUCLEOTIDE SEQUENCE [LARGE SCALE GENOMIC DNA]</scope>
    <source>
        <strain evidence="2 3">68-1-3</strain>
    </source>
</reference>
<sequence>MKKLIVALALASAFCLALTGCSGGNNADIEKGKANFTGEWELVDITGDDSIASGDIDTLKSMGISVELSLKDDGTATLVFFGDEFAGTWKVKSATEADLELKADGETVADVITFEDGKVSMKAEGAALVFSKTK</sequence>
<evidence type="ECO:0008006" key="4">
    <source>
        <dbReference type="Google" id="ProtNLM"/>
    </source>
</evidence>
<gene>
    <name evidence="2" type="ORF">JI75_04730</name>
</gene>
<dbReference type="PROSITE" id="PS51257">
    <property type="entry name" value="PROKAR_LIPOPROTEIN"/>
    <property type="match status" value="1"/>
</dbReference>
<dbReference type="EMBL" id="CP009302">
    <property type="protein sequence ID" value="AJC12077.1"/>
    <property type="molecule type" value="Genomic_DNA"/>
</dbReference>
<proteinExistence type="predicted"/>
<organism evidence="2 3">
    <name type="scientific">Berryella intestinalis</name>
    <dbReference type="NCBI Taxonomy" id="1531429"/>
    <lineage>
        <taxon>Bacteria</taxon>
        <taxon>Bacillati</taxon>
        <taxon>Actinomycetota</taxon>
        <taxon>Coriobacteriia</taxon>
        <taxon>Eggerthellales</taxon>
        <taxon>Eggerthellaceae</taxon>
        <taxon>Berryella</taxon>
    </lineage>
</organism>
<keyword evidence="1" id="KW-0732">Signal</keyword>
<evidence type="ECO:0000313" key="3">
    <source>
        <dbReference type="Proteomes" id="UP000031121"/>
    </source>
</evidence>
<feature type="signal peptide" evidence="1">
    <location>
        <begin position="1"/>
        <end position="27"/>
    </location>
</feature>
<dbReference type="HOGENOM" id="CLU_1892661_0_0_11"/>
<dbReference type="KEGG" id="cbac:JI75_04730"/>
<accession>A0A0A8BAE1</accession>
<dbReference type="Proteomes" id="UP000031121">
    <property type="component" value="Chromosome"/>
</dbReference>